<dbReference type="Gene3D" id="3.40.50.10740">
    <property type="entry name" value="Class I glutamine amidotransferase-like"/>
    <property type="match status" value="1"/>
</dbReference>
<feature type="active site" description="Charge relay system" evidence="6">
    <location>
        <position position="211"/>
    </location>
</feature>
<dbReference type="InterPro" id="IPR003507">
    <property type="entry name" value="S66_fam"/>
</dbReference>
<organism evidence="9 10">
    <name type="scientific">Lentihominibacter hominis</name>
    <dbReference type="NCBI Taxonomy" id="2763645"/>
    <lineage>
        <taxon>Bacteria</taxon>
        <taxon>Bacillati</taxon>
        <taxon>Bacillota</taxon>
        <taxon>Clostridia</taxon>
        <taxon>Peptostreptococcales</taxon>
        <taxon>Anaerovoracaceae</taxon>
        <taxon>Lentihominibacter</taxon>
    </lineage>
</organism>
<dbReference type="PANTHER" id="PTHR30237:SF2">
    <property type="entry name" value="MUREIN TETRAPEPTIDE CARBOXYPEPTIDASE"/>
    <property type="match status" value="1"/>
</dbReference>
<reference evidence="9" key="1">
    <citation type="submission" date="2020-08" db="EMBL/GenBank/DDBJ databases">
        <title>Genome public.</title>
        <authorList>
            <person name="Liu C."/>
            <person name="Sun Q."/>
        </authorList>
    </citation>
    <scope>NUCLEOTIDE SEQUENCE</scope>
    <source>
        <strain evidence="9">NSJ-24</strain>
    </source>
</reference>
<dbReference type="PIRSF" id="PIRSF028757">
    <property type="entry name" value="LD-carboxypeptidase"/>
    <property type="match status" value="1"/>
</dbReference>
<evidence type="ECO:0000259" key="7">
    <source>
        <dbReference type="Pfam" id="PF02016"/>
    </source>
</evidence>
<dbReference type="CDD" id="cd07025">
    <property type="entry name" value="Peptidase_S66"/>
    <property type="match status" value="1"/>
</dbReference>
<feature type="domain" description="LD-carboxypeptidase N-terminal" evidence="7">
    <location>
        <begin position="16"/>
        <end position="132"/>
    </location>
</feature>
<dbReference type="Pfam" id="PF17676">
    <property type="entry name" value="Peptidase_S66C"/>
    <property type="match status" value="1"/>
</dbReference>
<name>A0A926I5M2_9FIRM</name>
<dbReference type="InterPro" id="IPR027478">
    <property type="entry name" value="LdcA_N"/>
</dbReference>
<dbReference type="InterPro" id="IPR027461">
    <property type="entry name" value="Carboxypeptidase_A_C_sf"/>
</dbReference>
<evidence type="ECO:0000313" key="10">
    <source>
        <dbReference type="Proteomes" id="UP000610862"/>
    </source>
</evidence>
<evidence type="ECO:0000256" key="2">
    <source>
        <dbReference type="ARBA" id="ARBA00022645"/>
    </source>
</evidence>
<keyword evidence="5" id="KW-0720">Serine protease</keyword>
<evidence type="ECO:0000256" key="1">
    <source>
        <dbReference type="ARBA" id="ARBA00010233"/>
    </source>
</evidence>
<dbReference type="GO" id="GO:0004180">
    <property type="term" value="F:carboxypeptidase activity"/>
    <property type="evidence" value="ECO:0007669"/>
    <property type="project" value="UniProtKB-KW"/>
</dbReference>
<dbReference type="PANTHER" id="PTHR30237">
    <property type="entry name" value="MURAMOYLTETRAPEPTIDE CARBOXYPEPTIDASE"/>
    <property type="match status" value="1"/>
</dbReference>
<sequence length="307" mass="33951">MQRTFSPEPLSPGDKVAVIAPSSPVNDADLQKITDSIKLLDLKPVIMDSCKMRHGYLSGSDVQRAEDFNEAFASKEIKGVFSMRGGYGAMRILPMIDFDTIKKHPKIFVGYSDITVLHTALNQRCGFITFHGPMAAEDYTRLDRFTLSSLKKCIFHQNIPRQLNNPKGEVLKTIYPGTATGPLTGGNLTVLAATLGTPYEIDTENKILFIEDVCEPMYRLDRALTSLALAGKFKNCNGIILGTFKDCNESSDSLTLETIINEIILPYKKPSILNLRAGHVYPQITLPMGSDIIIKVSKEMSSNIFVL</sequence>
<feature type="domain" description="LD-carboxypeptidase C-terminal" evidence="8">
    <location>
        <begin position="180"/>
        <end position="292"/>
    </location>
</feature>
<dbReference type="Pfam" id="PF02016">
    <property type="entry name" value="Peptidase_S66"/>
    <property type="match status" value="1"/>
</dbReference>
<protein>
    <submittedName>
        <fullName evidence="9">LD-carboxypeptidase</fullName>
    </submittedName>
</protein>
<dbReference type="GO" id="GO:0006508">
    <property type="term" value="P:proteolysis"/>
    <property type="evidence" value="ECO:0007669"/>
    <property type="project" value="UniProtKB-KW"/>
</dbReference>
<keyword evidence="3" id="KW-0645">Protease</keyword>
<dbReference type="SUPFAM" id="SSF52317">
    <property type="entry name" value="Class I glutamine amidotransferase-like"/>
    <property type="match status" value="1"/>
</dbReference>
<dbReference type="Gene3D" id="3.50.30.60">
    <property type="entry name" value="LD-carboxypeptidase A C-terminal domain-like"/>
    <property type="match status" value="1"/>
</dbReference>
<comment type="caution">
    <text evidence="9">The sequence shown here is derived from an EMBL/GenBank/DDBJ whole genome shotgun (WGS) entry which is preliminary data.</text>
</comment>
<feature type="active site" description="Nucleophile" evidence="6">
    <location>
        <position position="112"/>
    </location>
</feature>
<evidence type="ECO:0000256" key="3">
    <source>
        <dbReference type="ARBA" id="ARBA00022670"/>
    </source>
</evidence>
<gene>
    <name evidence="9" type="ORF">H8692_09755</name>
</gene>
<proteinExistence type="inferred from homology"/>
<comment type="similarity">
    <text evidence="1">Belongs to the peptidase S66 family.</text>
</comment>
<keyword evidence="10" id="KW-1185">Reference proteome</keyword>
<keyword evidence="4" id="KW-0378">Hydrolase</keyword>
<dbReference type="SUPFAM" id="SSF141986">
    <property type="entry name" value="LD-carboxypeptidase A C-terminal domain-like"/>
    <property type="match status" value="1"/>
</dbReference>
<dbReference type="GO" id="GO:0008236">
    <property type="term" value="F:serine-type peptidase activity"/>
    <property type="evidence" value="ECO:0007669"/>
    <property type="project" value="UniProtKB-KW"/>
</dbReference>
<evidence type="ECO:0000259" key="8">
    <source>
        <dbReference type="Pfam" id="PF17676"/>
    </source>
</evidence>
<keyword evidence="2" id="KW-0121">Carboxypeptidase</keyword>
<dbReference type="InterPro" id="IPR040449">
    <property type="entry name" value="Peptidase_S66_N"/>
</dbReference>
<dbReference type="InterPro" id="IPR040921">
    <property type="entry name" value="Peptidase_S66C"/>
</dbReference>
<dbReference type="EMBL" id="JACRTA010000003">
    <property type="protein sequence ID" value="MBC8569039.1"/>
    <property type="molecule type" value="Genomic_DNA"/>
</dbReference>
<dbReference type="AlphaFoldDB" id="A0A926I5M2"/>
<accession>A0A926I5M2</accession>
<evidence type="ECO:0000313" key="9">
    <source>
        <dbReference type="EMBL" id="MBC8569039.1"/>
    </source>
</evidence>
<evidence type="ECO:0000256" key="6">
    <source>
        <dbReference type="PIRSR" id="PIRSR028757-1"/>
    </source>
</evidence>
<evidence type="ECO:0000256" key="5">
    <source>
        <dbReference type="ARBA" id="ARBA00022825"/>
    </source>
</evidence>
<evidence type="ECO:0000256" key="4">
    <source>
        <dbReference type="ARBA" id="ARBA00022801"/>
    </source>
</evidence>
<dbReference type="Proteomes" id="UP000610862">
    <property type="component" value="Unassembled WGS sequence"/>
</dbReference>
<dbReference type="RefSeq" id="WP_177269040.1">
    <property type="nucleotide sequence ID" value="NZ_JACRTA010000003.1"/>
</dbReference>
<feature type="active site" description="Charge relay system" evidence="6">
    <location>
        <position position="279"/>
    </location>
</feature>
<dbReference type="InterPro" id="IPR029062">
    <property type="entry name" value="Class_I_gatase-like"/>
</dbReference>